<keyword evidence="2 4" id="KW-0238">DNA-binding</keyword>
<evidence type="ECO:0000259" key="5">
    <source>
        <dbReference type="PROSITE" id="PS50977"/>
    </source>
</evidence>
<dbReference type="PANTHER" id="PTHR30055:SF238">
    <property type="entry name" value="MYCOFACTOCIN BIOSYNTHESIS TRANSCRIPTIONAL REGULATOR MFTR-RELATED"/>
    <property type="match status" value="1"/>
</dbReference>
<dbReference type="InterPro" id="IPR009057">
    <property type="entry name" value="Homeodomain-like_sf"/>
</dbReference>
<dbReference type="Gene3D" id="1.10.357.10">
    <property type="entry name" value="Tetracycline Repressor, domain 2"/>
    <property type="match status" value="1"/>
</dbReference>
<comment type="caution">
    <text evidence="6">The sequence shown here is derived from an EMBL/GenBank/DDBJ whole genome shotgun (WGS) entry which is preliminary data.</text>
</comment>
<dbReference type="InterPro" id="IPR050109">
    <property type="entry name" value="HTH-type_TetR-like_transc_reg"/>
</dbReference>
<dbReference type="Pfam" id="PF00440">
    <property type="entry name" value="TetR_N"/>
    <property type="match status" value="1"/>
</dbReference>
<keyword evidence="3" id="KW-0804">Transcription</keyword>
<feature type="domain" description="HTH tetR-type" evidence="5">
    <location>
        <begin position="9"/>
        <end position="69"/>
    </location>
</feature>
<evidence type="ECO:0000313" key="6">
    <source>
        <dbReference type="EMBL" id="GAA2072739.1"/>
    </source>
</evidence>
<dbReference type="EMBL" id="BAAAPE010000007">
    <property type="protein sequence ID" value="GAA2072739.1"/>
    <property type="molecule type" value="Genomic_DNA"/>
</dbReference>
<dbReference type="PROSITE" id="PS50977">
    <property type="entry name" value="HTH_TETR_2"/>
    <property type="match status" value="1"/>
</dbReference>
<evidence type="ECO:0000256" key="2">
    <source>
        <dbReference type="ARBA" id="ARBA00023125"/>
    </source>
</evidence>
<name>A0ABP5HD97_9ACTN</name>
<dbReference type="Pfam" id="PF17754">
    <property type="entry name" value="TetR_C_14"/>
    <property type="match status" value="1"/>
</dbReference>
<evidence type="ECO:0000256" key="1">
    <source>
        <dbReference type="ARBA" id="ARBA00023015"/>
    </source>
</evidence>
<keyword evidence="7" id="KW-1185">Reference proteome</keyword>
<proteinExistence type="predicted"/>
<dbReference type="InterPro" id="IPR041347">
    <property type="entry name" value="MftR_C"/>
</dbReference>
<accession>A0ABP5HD97</accession>
<dbReference type="Gene3D" id="1.10.10.60">
    <property type="entry name" value="Homeodomain-like"/>
    <property type="match status" value="1"/>
</dbReference>
<dbReference type="RefSeq" id="WP_344527289.1">
    <property type="nucleotide sequence ID" value="NZ_BAAAPE010000007.1"/>
</dbReference>
<dbReference type="SUPFAM" id="SSF46689">
    <property type="entry name" value="Homeodomain-like"/>
    <property type="match status" value="1"/>
</dbReference>
<keyword evidence="1" id="KW-0805">Transcription regulation</keyword>
<sequence>MSLRERTRAAVRAELAALALEMFAERGFEETTVDEVARAAGMSKRSLFRYFPTKEDMVLGSAEAMGEAVAAELRARPEGEAPWESLRVVLCGWEERISSSAERLARLRLVEESPALHARWVQRREEARREIAAVLRERAGAGAGAGLDAFSADLLTSAAGAALESATREWLRSNGQKSRPELLTEAFTRLNPT</sequence>
<dbReference type="Proteomes" id="UP001500016">
    <property type="component" value="Unassembled WGS sequence"/>
</dbReference>
<evidence type="ECO:0000313" key="7">
    <source>
        <dbReference type="Proteomes" id="UP001500016"/>
    </source>
</evidence>
<dbReference type="InterPro" id="IPR001647">
    <property type="entry name" value="HTH_TetR"/>
</dbReference>
<reference evidence="7" key="1">
    <citation type="journal article" date="2019" name="Int. J. Syst. Evol. Microbiol.">
        <title>The Global Catalogue of Microorganisms (GCM) 10K type strain sequencing project: providing services to taxonomists for standard genome sequencing and annotation.</title>
        <authorList>
            <consortium name="The Broad Institute Genomics Platform"/>
            <consortium name="The Broad Institute Genome Sequencing Center for Infectious Disease"/>
            <person name="Wu L."/>
            <person name="Ma J."/>
        </authorList>
    </citation>
    <scope>NUCLEOTIDE SEQUENCE [LARGE SCALE GENOMIC DNA]</scope>
    <source>
        <strain evidence="7">JCM 15478</strain>
    </source>
</reference>
<gene>
    <name evidence="6" type="ORF">GCM10009801_25540</name>
</gene>
<evidence type="ECO:0000256" key="4">
    <source>
        <dbReference type="PROSITE-ProRule" id="PRU00335"/>
    </source>
</evidence>
<dbReference type="PANTHER" id="PTHR30055">
    <property type="entry name" value="HTH-TYPE TRANSCRIPTIONAL REGULATOR RUTR"/>
    <property type="match status" value="1"/>
</dbReference>
<protein>
    <submittedName>
        <fullName evidence="6">TetR family transcriptional regulator</fullName>
    </submittedName>
</protein>
<feature type="DNA-binding region" description="H-T-H motif" evidence="4">
    <location>
        <begin position="32"/>
        <end position="51"/>
    </location>
</feature>
<evidence type="ECO:0000256" key="3">
    <source>
        <dbReference type="ARBA" id="ARBA00023163"/>
    </source>
</evidence>
<organism evidence="6 7">
    <name type="scientific">Streptomyces albiaxialis</name>
    <dbReference type="NCBI Taxonomy" id="329523"/>
    <lineage>
        <taxon>Bacteria</taxon>
        <taxon>Bacillati</taxon>
        <taxon>Actinomycetota</taxon>
        <taxon>Actinomycetes</taxon>
        <taxon>Kitasatosporales</taxon>
        <taxon>Streptomycetaceae</taxon>
        <taxon>Streptomyces</taxon>
    </lineage>
</organism>
<dbReference type="PRINTS" id="PR00455">
    <property type="entry name" value="HTHTETR"/>
</dbReference>